<proteinExistence type="predicted"/>
<protein>
    <submittedName>
        <fullName evidence="1">Uncharacterized protein</fullName>
    </submittedName>
</protein>
<evidence type="ECO:0000313" key="1">
    <source>
        <dbReference type="EMBL" id="CAE0034250.1"/>
    </source>
</evidence>
<name>A0A7S3E6C3_9RHOD</name>
<sequence length="119" mass="12159">MRLPWAGMGGDTRLGPSKMDGIEVAARRGNSRFADPTALDRIMSMRIAGGGGLCLGVSVGNGRVFGLGLPNPRINIGASVGAGICAGVGIGVGVESQLGGILAFMDNLIFRNFRGTNIN</sequence>
<dbReference type="AlphaFoldDB" id="A0A7S3E6C3"/>
<organism evidence="1">
    <name type="scientific">Rhodosorus marinus</name>
    <dbReference type="NCBI Taxonomy" id="101924"/>
    <lineage>
        <taxon>Eukaryota</taxon>
        <taxon>Rhodophyta</taxon>
        <taxon>Stylonematophyceae</taxon>
        <taxon>Stylonematales</taxon>
        <taxon>Stylonemataceae</taxon>
        <taxon>Rhodosorus</taxon>
    </lineage>
</organism>
<gene>
    <name evidence="1" type="ORF">RMAR00112_LOCUS2194</name>
</gene>
<accession>A0A7S3E6C3</accession>
<dbReference type="EMBL" id="HBHW01002937">
    <property type="protein sequence ID" value="CAE0034250.1"/>
    <property type="molecule type" value="Transcribed_RNA"/>
</dbReference>
<reference evidence="1" key="1">
    <citation type="submission" date="2021-01" db="EMBL/GenBank/DDBJ databases">
        <authorList>
            <person name="Corre E."/>
            <person name="Pelletier E."/>
            <person name="Niang G."/>
            <person name="Scheremetjew M."/>
            <person name="Finn R."/>
            <person name="Kale V."/>
            <person name="Holt S."/>
            <person name="Cochrane G."/>
            <person name="Meng A."/>
            <person name="Brown T."/>
            <person name="Cohen L."/>
        </authorList>
    </citation>
    <scope>NUCLEOTIDE SEQUENCE</scope>
    <source>
        <strain evidence="1">CCMP 769</strain>
    </source>
</reference>